<dbReference type="AlphaFoldDB" id="A0A4V6N517"/>
<gene>
    <name evidence="1" type="ORF">E0H73_06245</name>
</gene>
<name>A0A4V6N517_9ACTN</name>
<dbReference type="InterPro" id="IPR032719">
    <property type="entry name" value="WbsX"/>
</dbReference>
<dbReference type="Gene3D" id="3.20.20.80">
    <property type="entry name" value="Glycosidases"/>
    <property type="match status" value="1"/>
</dbReference>
<reference evidence="1 2" key="1">
    <citation type="submission" date="2019-02" db="EMBL/GenBank/DDBJ databases">
        <title>Kribbella capetownensis sp. nov. and Kribbella speibonae sp. nov., isolated from soil.</title>
        <authorList>
            <person name="Curtis S.M."/>
            <person name="Norton I."/>
            <person name="Everest G.J."/>
            <person name="Meyers P.R."/>
        </authorList>
    </citation>
    <scope>NUCLEOTIDE SEQUENCE [LARGE SCALE GENOMIC DNA]</scope>
    <source>
        <strain evidence="1 2">NRRL B-24813</strain>
    </source>
</reference>
<sequence>MITVNAWNEWTEGSYLLPDTTHRLGNVEAMRDVLGTH</sequence>
<dbReference type="OrthoDB" id="9815339at2"/>
<accession>A0A4V6N517</accession>
<evidence type="ECO:0000313" key="2">
    <source>
        <dbReference type="Proteomes" id="UP000291144"/>
    </source>
</evidence>
<evidence type="ECO:0000313" key="1">
    <source>
        <dbReference type="EMBL" id="TCC66472.1"/>
    </source>
</evidence>
<keyword evidence="2" id="KW-1185">Reference proteome</keyword>
<protein>
    <submittedName>
        <fullName evidence="1">Uncharacterized protein</fullName>
    </submittedName>
</protein>
<dbReference type="Proteomes" id="UP000291144">
    <property type="component" value="Unassembled WGS sequence"/>
</dbReference>
<dbReference type="EMBL" id="SJKB01000001">
    <property type="protein sequence ID" value="TCC66472.1"/>
    <property type="molecule type" value="Genomic_DNA"/>
</dbReference>
<proteinExistence type="predicted"/>
<dbReference type="Pfam" id="PF14307">
    <property type="entry name" value="Glyco_tran_WbsX"/>
    <property type="match status" value="1"/>
</dbReference>
<comment type="caution">
    <text evidence="1">The sequence shown here is derived from an EMBL/GenBank/DDBJ whole genome shotgun (WGS) entry which is preliminary data.</text>
</comment>
<organism evidence="1 2">
    <name type="scientific">Kribbella pittospori</name>
    <dbReference type="NCBI Taxonomy" id="722689"/>
    <lineage>
        <taxon>Bacteria</taxon>
        <taxon>Bacillati</taxon>
        <taxon>Actinomycetota</taxon>
        <taxon>Actinomycetes</taxon>
        <taxon>Propionibacteriales</taxon>
        <taxon>Kribbellaceae</taxon>
        <taxon>Kribbella</taxon>
    </lineage>
</organism>